<dbReference type="GeneID" id="5887320"/>
<accession>A9UQJ7</accession>
<evidence type="ECO:0000256" key="7">
    <source>
        <dbReference type="ARBA" id="ARBA00023180"/>
    </source>
</evidence>
<evidence type="ECO:0000313" key="10">
    <source>
        <dbReference type="Proteomes" id="UP000001357"/>
    </source>
</evidence>
<keyword evidence="4" id="KW-1133">Transmembrane helix</keyword>
<dbReference type="STRING" id="81824.A9UQJ7"/>
<dbReference type="GO" id="GO:0035269">
    <property type="term" value="P:protein O-linked glycosylation via mannose"/>
    <property type="evidence" value="ECO:0000318"/>
    <property type="project" value="GO_Central"/>
</dbReference>
<dbReference type="GO" id="GO:0015020">
    <property type="term" value="F:glucuronosyltransferase activity"/>
    <property type="evidence" value="ECO:0000318"/>
    <property type="project" value="GO_Central"/>
</dbReference>
<dbReference type="AlphaFoldDB" id="A9UQJ7"/>
<dbReference type="InterPro" id="IPR002495">
    <property type="entry name" value="Glyco_trans_8"/>
</dbReference>
<gene>
    <name evidence="9" type="ORF">MONBRDRAFT_13344</name>
</gene>
<dbReference type="Pfam" id="PF13896">
    <property type="entry name" value="Glyco_transf_49"/>
    <property type="match status" value="2"/>
</dbReference>
<organism evidence="9 10">
    <name type="scientific">Monosiga brevicollis</name>
    <name type="common">Choanoflagellate</name>
    <dbReference type="NCBI Taxonomy" id="81824"/>
    <lineage>
        <taxon>Eukaryota</taxon>
        <taxon>Choanoflagellata</taxon>
        <taxon>Craspedida</taxon>
        <taxon>Salpingoecidae</taxon>
        <taxon>Monosiga</taxon>
    </lineage>
</organism>
<dbReference type="Proteomes" id="UP000001357">
    <property type="component" value="Unassembled WGS sequence"/>
</dbReference>
<dbReference type="PANTHER" id="PTHR12270:SF25">
    <property type="entry name" value="GLYCOSYLTRANSFERASE-LIKE PROTEIN LARGE"/>
    <property type="match status" value="1"/>
</dbReference>
<dbReference type="eggNOG" id="KOG3765">
    <property type="taxonomic scope" value="Eukaryota"/>
</dbReference>
<evidence type="ECO:0000256" key="2">
    <source>
        <dbReference type="ARBA" id="ARBA00022692"/>
    </source>
</evidence>
<evidence type="ECO:0008006" key="11">
    <source>
        <dbReference type="Google" id="ProtNLM"/>
    </source>
</evidence>
<dbReference type="InParanoid" id="A9UQJ7"/>
<dbReference type="Pfam" id="PF01501">
    <property type="entry name" value="Glyco_transf_8"/>
    <property type="match status" value="1"/>
</dbReference>
<evidence type="ECO:0000313" key="9">
    <source>
        <dbReference type="EMBL" id="EDQ92611.1"/>
    </source>
</evidence>
<evidence type="ECO:0000256" key="6">
    <source>
        <dbReference type="ARBA" id="ARBA00023136"/>
    </source>
</evidence>
<dbReference type="RefSeq" id="XP_001742373.1">
    <property type="nucleotide sequence ID" value="XM_001742321.1"/>
</dbReference>
<keyword evidence="10" id="KW-1185">Reference proteome</keyword>
<sequence length="716" mass="78669">MRLSLRRSSTALAALVLFCIVGAYLRANWPAVLEAGGAVTKFRHDATAVPCRDVHVVSCSEQPLHVGMIALGDQAPSELYRVLKDVVARRSCPLVLHVVCDPTTCEAVAALKQTWPLAGVEWHAHPADAGQARVAWIPTLHKAGWVAHLKLVYPQLLPQVAQLVVIDLDLLVQADLCQLAGILADHPKALFAAVPQQSDWYLGTLPDTRENVVWPAIERGLNTGVMVLHLERMRAWGWDQRWQSLVRRELLVRHHTGLADQDVYNLVALEHPETWTMLSCAWNVQLHDHSVTQHCDQPSHLLANARVLHWNSPKKYDAAFAEATYVRSLLAAAEAHSGLAASAQFTLRCPGYDAGGSSLSLAWAAVDTSWAGEDPAARADIVEGGHLDENNPAATRAPGSRITLVTHLTPDRLAALQQTLHQWDGPVHAAVYLADADLWRLRQFLEQVATLEAINLTLHVAFEDGGRRYPVNHLRNLLLDHVTTSHVFMADVDLCPLAGSRAHLEQALSASATGSAQRVALVVPAFEYVGYRAPTFLSLTTVQDLDLADIRPFRVDVWPRGHGPTNYTRLQSASDYYQVSWAPGYEPYVVLRTATAPRYPEALAGFGWNKVVYASALHRQGFDFIVAATTALVHLPHGPSRDLASFRSDQTLHDCTWAIAETLDPSVAALRAELTQNEPADQAPAPPRADGPNNARAAQIERLARKRAQRRLGARM</sequence>
<evidence type="ECO:0000256" key="1">
    <source>
        <dbReference type="ARBA" id="ARBA00004323"/>
    </source>
</evidence>
<keyword evidence="6" id="KW-0472">Membrane</keyword>
<dbReference type="InterPro" id="IPR029044">
    <property type="entry name" value="Nucleotide-diphossugar_trans"/>
</dbReference>
<keyword evidence="5" id="KW-0333">Golgi apparatus</keyword>
<dbReference type="PANTHER" id="PTHR12270">
    <property type="entry name" value="GLYCOSYLTRANSFERASE-RELATED"/>
    <property type="match status" value="1"/>
</dbReference>
<dbReference type="GO" id="GO:0000139">
    <property type="term" value="C:Golgi membrane"/>
    <property type="evidence" value="ECO:0007669"/>
    <property type="project" value="UniProtKB-SubCell"/>
</dbReference>
<keyword evidence="3" id="KW-0735">Signal-anchor</keyword>
<dbReference type="KEGG" id="mbr:MONBRDRAFT_13344"/>
<dbReference type="SUPFAM" id="SSF53448">
    <property type="entry name" value="Nucleotide-diphospho-sugar transferases"/>
    <property type="match status" value="1"/>
</dbReference>
<proteinExistence type="predicted"/>
<dbReference type="OMA" id="LPCIWNV"/>
<dbReference type="Gene3D" id="3.90.550.10">
    <property type="entry name" value="Spore Coat Polysaccharide Biosynthesis Protein SpsA, Chain A"/>
    <property type="match status" value="1"/>
</dbReference>
<dbReference type="GO" id="GO:0042285">
    <property type="term" value="F:xylosyltransferase activity"/>
    <property type="evidence" value="ECO:0000318"/>
    <property type="project" value="GO_Central"/>
</dbReference>
<evidence type="ECO:0000256" key="5">
    <source>
        <dbReference type="ARBA" id="ARBA00023034"/>
    </source>
</evidence>
<keyword evidence="7" id="KW-0325">Glycoprotein</keyword>
<dbReference type="FunCoup" id="A9UQJ7">
    <property type="interactions" value="302"/>
</dbReference>
<evidence type="ECO:0000256" key="4">
    <source>
        <dbReference type="ARBA" id="ARBA00022989"/>
    </source>
</evidence>
<comment type="subcellular location">
    <subcellularLocation>
        <location evidence="1">Golgi apparatus membrane</location>
        <topology evidence="1">Single-pass type II membrane protein</topology>
    </subcellularLocation>
</comment>
<evidence type="ECO:0000256" key="3">
    <source>
        <dbReference type="ARBA" id="ARBA00022968"/>
    </source>
</evidence>
<evidence type="ECO:0000256" key="8">
    <source>
        <dbReference type="SAM" id="MobiDB-lite"/>
    </source>
</evidence>
<dbReference type="EMBL" id="CH991543">
    <property type="protein sequence ID" value="EDQ92611.1"/>
    <property type="molecule type" value="Genomic_DNA"/>
</dbReference>
<feature type="region of interest" description="Disordered" evidence="8">
    <location>
        <begin position="677"/>
        <end position="699"/>
    </location>
</feature>
<dbReference type="InterPro" id="IPR051292">
    <property type="entry name" value="Xyl/GlcA_transferase"/>
</dbReference>
<name>A9UQJ7_MONBE</name>
<keyword evidence="2" id="KW-0812">Transmembrane</keyword>
<reference evidence="9 10" key="1">
    <citation type="journal article" date="2008" name="Nature">
        <title>The genome of the choanoflagellate Monosiga brevicollis and the origin of metazoans.</title>
        <authorList>
            <consortium name="JGI Sequencing"/>
            <person name="King N."/>
            <person name="Westbrook M.J."/>
            <person name="Young S.L."/>
            <person name="Kuo A."/>
            <person name="Abedin M."/>
            <person name="Chapman J."/>
            <person name="Fairclough S."/>
            <person name="Hellsten U."/>
            <person name="Isogai Y."/>
            <person name="Letunic I."/>
            <person name="Marr M."/>
            <person name="Pincus D."/>
            <person name="Putnam N."/>
            <person name="Rokas A."/>
            <person name="Wright K.J."/>
            <person name="Zuzow R."/>
            <person name="Dirks W."/>
            <person name="Good M."/>
            <person name="Goodstein D."/>
            <person name="Lemons D."/>
            <person name="Li W."/>
            <person name="Lyons J.B."/>
            <person name="Morris A."/>
            <person name="Nichols S."/>
            <person name="Richter D.J."/>
            <person name="Salamov A."/>
            <person name="Bork P."/>
            <person name="Lim W.A."/>
            <person name="Manning G."/>
            <person name="Miller W.T."/>
            <person name="McGinnis W."/>
            <person name="Shapiro H."/>
            <person name="Tjian R."/>
            <person name="Grigoriev I.V."/>
            <person name="Rokhsar D."/>
        </authorList>
    </citation>
    <scope>NUCLEOTIDE SEQUENCE [LARGE SCALE GENOMIC DNA]</scope>
    <source>
        <strain evidence="10">MX1 / ATCC 50154</strain>
    </source>
</reference>
<protein>
    <recommendedName>
        <fullName evidence="11">Glycosyltransferase-like protein LARGE2</fullName>
    </recommendedName>
</protein>